<comment type="catalytic activity">
    <reaction evidence="1">
        <text>Hydrolysis of (1-&gt;3)-beta-D-glucosidic linkages in (1-&gt;3)-beta-D-glucans.</text>
        <dbReference type="EC" id="3.2.1.39"/>
    </reaction>
</comment>
<comment type="similarity">
    <text evidence="2">Belongs to the glycosyl hydrolase 81 family.</text>
</comment>
<keyword evidence="4" id="KW-0378">Hydrolase</keyword>
<evidence type="ECO:0000256" key="5">
    <source>
        <dbReference type="ARBA" id="ARBA00023277"/>
    </source>
</evidence>
<keyword evidence="9" id="KW-0812">Transmembrane</keyword>
<dbReference type="GO" id="GO:0000272">
    <property type="term" value="P:polysaccharide catabolic process"/>
    <property type="evidence" value="ECO:0007669"/>
    <property type="project" value="UniProtKB-KW"/>
</dbReference>
<dbReference type="OMA" id="WHAPREV"/>
<keyword evidence="8" id="KW-0624">Polysaccharide degradation</keyword>
<evidence type="ECO:0000256" key="4">
    <source>
        <dbReference type="ARBA" id="ARBA00022801"/>
    </source>
</evidence>
<accession>A0A8J6CGE9</accession>
<keyword evidence="14" id="KW-1185">Reference proteome</keyword>
<keyword evidence="6" id="KW-0326">Glycosidase</keyword>
<dbReference type="AlphaFoldDB" id="A0A8J6CGE9"/>
<protein>
    <recommendedName>
        <fullName evidence="3">glucan endo-1,3-beta-D-glucosidase</fullName>
        <ecNumber evidence="3">3.2.1.39</ecNumber>
    </recommendedName>
</protein>
<keyword evidence="10" id="KW-0732">Signal</keyword>
<gene>
    <name evidence="13" type="ORF">KFE25_006501</name>
</gene>
<dbReference type="InterPro" id="IPR040720">
    <property type="entry name" value="GH81_C"/>
</dbReference>
<evidence type="ECO:0000256" key="3">
    <source>
        <dbReference type="ARBA" id="ARBA00012780"/>
    </source>
</evidence>
<keyword evidence="9" id="KW-0472">Membrane</keyword>
<sequence length="867" mass="95248">MTAFGLFGWLLAAAAASTAPFSPKPWSTVDPAAYVRPVPRGKFAPAKDNWLDPSATPKPTSEWWENMVLTKSDIDGNGNGFVIPYIVDPKPYGLKLAVPFPLAVSSDIFENGFDTIVLVTNIGAAEDFSGGYHASRHDKLTVDLEWGQPGAGMRCVLVRGSPYVTCHYDGVSPSFNAPQMLERFSVDGKAVECDGREVTGRRFEVSFIQSDETWVLYTEYTVTVICLNDAARMSIDAVEPYSGTLRAAMANNCTAGRSAFHCKKRPPADPEEPVFVALLDEHAHVYAEAAEVRFSVDEAHGTGAVHYAWKKRAFNGTDETTPLLMVQMAHHWLAGVEGVELAYPTPFSVSLHGQSWLVAGDEWRVLYKLPQVMWHAPREVDPRRKAEIIAQLEEDKDWEPPLNYRLGAGDPYNAGKMLSRMARVALVAEHVGRDDIARHVIDKLKPLSELYFGGKAANYFLYDHSWGGLISCGCLYDDCGGKCEPHCNKNGDADFCPCFTDPGMDFGNGFYNDHHFHWGYHLYAIAVIAHFDRGWAETHREPILLFARDFANPSSDDVYFPAWRNKDWFMGFSWASGIALAAGQPFRNGRNQESTSESINAYYALQLLGEALGDAEMRQVGQIATAAEIHSAKVYWHLDDANIVYPEIIKEKRMLGILWQNLAQYQTWFGGQAYMVHGIQMIPVTPITEIVSDAEFTRVEYPVFAQSCGGGGQCLTDGWITFAVMTHAILDADSAWDELARLPDSVFSGTSPAGNGNSRSNAMYWCATRGEQAQAEVAVPRLAARLAALGAAPAARRAAFGLLAVALGAVVVVGVVTARAARAARRAPRADKRRERDVGDSTSDALLQRGFVGDEYSAAPSRGVRAL</sequence>
<dbReference type="PANTHER" id="PTHR31983:SF0">
    <property type="entry name" value="GLUCAN ENDO-1,3-BETA-D-GLUCOSIDASE 2"/>
    <property type="match status" value="1"/>
</dbReference>
<keyword evidence="9" id="KW-1133">Transmembrane helix</keyword>
<evidence type="ECO:0000313" key="14">
    <source>
        <dbReference type="Proteomes" id="UP000751190"/>
    </source>
</evidence>
<dbReference type="Gene3D" id="1.20.5.420">
    <property type="entry name" value="Immunoglobulin FC, subunit C"/>
    <property type="match status" value="1"/>
</dbReference>
<feature type="signal peptide" evidence="10">
    <location>
        <begin position="1"/>
        <end position="18"/>
    </location>
</feature>
<dbReference type="PROSITE" id="PS52008">
    <property type="entry name" value="GH81"/>
    <property type="match status" value="1"/>
</dbReference>
<dbReference type="InterPro" id="IPR005200">
    <property type="entry name" value="Endo-beta-glucanase"/>
</dbReference>
<dbReference type="Pfam" id="PF03639">
    <property type="entry name" value="Glyco_hydro_81"/>
    <property type="match status" value="1"/>
</dbReference>
<keyword evidence="7" id="KW-0961">Cell wall biogenesis/degradation</keyword>
<dbReference type="InterPro" id="IPR040451">
    <property type="entry name" value="GH81_N"/>
</dbReference>
<dbReference type="PANTHER" id="PTHR31983">
    <property type="entry name" value="ENDO-1,3(4)-BETA-GLUCANASE 1"/>
    <property type="match status" value="1"/>
</dbReference>
<feature type="chain" id="PRO_5035249808" description="glucan endo-1,3-beta-D-glucosidase" evidence="10">
    <location>
        <begin position="19"/>
        <end position="867"/>
    </location>
</feature>
<dbReference type="OrthoDB" id="4473401at2759"/>
<dbReference type="GO" id="GO:0071555">
    <property type="term" value="P:cell wall organization"/>
    <property type="evidence" value="ECO:0007669"/>
    <property type="project" value="UniProtKB-KW"/>
</dbReference>
<evidence type="ECO:0000313" key="13">
    <source>
        <dbReference type="EMBL" id="KAG8470046.1"/>
    </source>
</evidence>
<comment type="caution">
    <text evidence="13">The sequence shown here is derived from an EMBL/GenBank/DDBJ whole genome shotgun (WGS) entry which is preliminary data.</text>
</comment>
<evidence type="ECO:0000259" key="12">
    <source>
        <dbReference type="Pfam" id="PF17652"/>
    </source>
</evidence>
<dbReference type="EMBL" id="JAGTXO010000002">
    <property type="protein sequence ID" value="KAG8470046.1"/>
    <property type="molecule type" value="Genomic_DNA"/>
</dbReference>
<dbReference type="GO" id="GO:0052861">
    <property type="term" value="F:endo-1,3(4)-beta-glucanase activity"/>
    <property type="evidence" value="ECO:0007669"/>
    <property type="project" value="InterPro"/>
</dbReference>
<evidence type="ECO:0000259" key="11">
    <source>
        <dbReference type="Pfam" id="PF03639"/>
    </source>
</evidence>
<evidence type="ECO:0000256" key="10">
    <source>
        <dbReference type="SAM" id="SignalP"/>
    </source>
</evidence>
<keyword evidence="5" id="KW-0119">Carbohydrate metabolism</keyword>
<dbReference type="EC" id="3.2.1.39" evidence="3"/>
<dbReference type="Pfam" id="PF17652">
    <property type="entry name" value="Glyco_hydro81C"/>
    <property type="match status" value="2"/>
</dbReference>
<evidence type="ECO:0000256" key="9">
    <source>
        <dbReference type="SAM" id="Phobius"/>
    </source>
</evidence>
<feature type="domain" description="Glycosyl hydrolase family 81 C-terminal" evidence="12">
    <location>
        <begin position="408"/>
        <end position="476"/>
    </location>
</feature>
<proteinExistence type="inferred from homology"/>
<evidence type="ECO:0000256" key="2">
    <source>
        <dbReference type="ARBA" id="ARBA00010730"/>
    </source>
</evidence>
<evidence type="ECO:0000256" key="1">
    <source>
        <dbReference type="ARBA" id="ARBA00000382"/>
    </source>
</evidence>
<evidence type="ECO:0000256" key="6">
    <source>
        <dbReference type="ARBA" id="ARBA00023295"/>
    </source>
</evidence>
<feature type="domain" description="Glycosyl hydrolase family 81 N-terminal" evidence="11">
    <location>
        <begin position="51"/>
        <end position="373"/>
    </location>
</feature>
<dbReference type="Gene3D" id="2.70.98.30">
    <property type="entry name" value="Golgi alpha-mannosidase II, domain 4"/>
    <property type="match status" value="1"/>
</dbReference>
<dbReference type="Proteomes" id="UP000751190">
    <property type="component" value="Unassembled WGS sequence"/>
</dbReference>
<organism evidence="13 14">
    <name type="scientific">Diacronema lutheri</name>
    <name type="common">Unicellular marine alga</name>
    <name type="synonym">Monochrysis lutheri</name>
    <dbReference type="NCBI Taxonomy" id="2081491"/>
    <lineage>
        <taxon>Eukaryota</taxon>
        <taxon>Haptista</taxon>
        <taxon>Haptophyta</taxon>
        <taxon>Pavlovophyceae</taxon>
        <taxon>Pavlovales</taxon>
        <taxon>Pavlovaceae</taxon>
        <taxon>Diacronema</taxon>
    </lineage>
</organism>
<feature type="transmembrane region" description="Helical" evidence="9">
    <location>
        <begin position="798"/>
        <end position="821"/>
    </location>
</feature>
<feature type="domain" description="Glycosyl hydrolase family 81 C-terminal" evidence="12">
    <location>
        <begin position="500"/>
        <end position="760"/>
    </location>
</feature>
<evidence type="ECO:0000256" key="7">
    <source>
        <dbReference type="ARBA" id="ARBA00023316"/>
    </source>
</evidence>
<reference evidence="13" key="1">
    <citation type="submission" date="2021-05" db="EMBL/GenBank/DDBJ databases">
        <title>The genome of the haptophyte Pavlova lutheri (Diacronema luteri, Pavlovales) - a model for lipid biosynthesis in eukaryotic algae.</title>
        <authorList>
            <person name="Hulatt C.J."/>
            <person name="Posewitz M.C."/>
        </authorList>
    </citation>
    <scope>NUCLEOTIDE SEQUENCE</scope>
    <source>
        <strain evidence="13">NIVA-4/92</strain>
    </source>
</reference>
<evidence type="ECO:0000256" key="8">
    <source>
        <dbReference type="ARBA" id="ARBA00023326"/>
    </source>
</evidence>
<dbReference type="GO" id="GO:0042973">
    <property type="term" value="F:glucan endo-1,3-beta-D-glucosidase activity"/>
    <property type="evidence" value="ECO:0007669"/>
    <property type="project" value="UniProtKB-EC"/>
</dbReference>
<name>A0A8J6CGE9_DIALT</name>